<dbReference type="SUPFAM" id="SSF46626">
    <property type="entry name" value="Cytochrome c"/>
    <property type="match status" value="1"/>
</dbReference>
<dbReference type="InterPro" id="IPR036909">
    <property type="entry name" value="Cyt_c-like_dom_sf"/>
</dbReference>
<dbReference type="Pfam" id="PF00034">
    <property type="entry name" value="Cytochrom_C"/>
    <property type="match status" value="1"/>
</dbReference>
<dbReference type="Gene3D" id="1.10.760.10">
    <property type="entry name" value="Cytochrome c-like domain"/>
    <property type="match status" value="1"/>
</dbReference>
<keyword evidence="1 4" id="KW-0349">Heme</keyword>
<dbReference type="EMBL" id="QKQS01000023">
    <property type="protein sequence ID" value="PZA10269.1"/>
    <property type="molecule type" value="Genomic_DNA"/>
</dbReference>
<evidence type="ECO:0000256" key="3">
    <source>
        <dbReference type="ARBA" id="ARBA00023004"/>
    </source>
</evidence>
<dbReference type="InterPro" id="IPR051459">
    <property type="entry name" value="Cytochrome_c-type_DH"/>
</dbReference>
<reference evidence="7 8" key="1">
    <citation type="submission" date="2018-06" db="EMBL/GenBank/DDBJ databases">
        <title>Draft Whole-Genome Sequence of the purple photosynthetic bacterium Rhodospeudomonas palustris XCP.</title>
        <authorList>
            <person name="Rayyan A."/>
            <person name="Meyer T.E."/>
            <person name="Kyndt J.A."/>
        </authorList>
    </citation>
    <scope>NUCLEOTIDE SEQUENCE [LARGE SCALE GENOMIC DNA]</scope>
    <source>
        <strain evidence="7 8">XCP</strain>
    </source>
</reference>
<dbReference type="InterPro" id="IPR009056">
    <property type="entry name" value="Cyt_c-like_dom"/>
</dbReference>
<evidence type="ECO:0000256" key="5">
    <source>
        <dbReference type="SAM" id="SignalP"/>
    </source>
</evidence>
<dbReference type="RefSeq" id="WP_110786379.1">
    <property type="nucleotide sequence ID" value="NZ_QKQS01000023.1"/>
</dbReference>
<dbReference type="PROSITE" id="PS51007">
    <property type="entry name" value="CYTC"/>
    <property type="match status" value="1"/>
</dbReference>
<feature type="domain" description="Cytochrome c" evidence="6">
    <location>
        <begin position="90"/>
        <end position="178"/>
    </location>
</feature>
<dbReference type="AlphaFoldDB" id="A0A323UD99"/>
<comment type="caution">
    <text evidence="7">The sequence shown here is derived from an EMBL/GenBank/DDBJ whole genome shotgun (WGS) entry which is preliminary data.</text>
</comment>
<proteinExistence type="predicted"/>
<dbReference type="OrthoDB" id="9779283at2"/>
<keyword evidence="3 4" id="KW-0408">Iron</keyword>
<evidence type="ECO:0000259" key="6">
    <source>
        <dbReference type="PROSITE" id="PS51007"/>
    </source>
</evidence>
<dbReference type="Proteomes" id="UP000248134">
    <property type="component" value="Unassembled WGS sequence"/>
</dbReference>
<accession>A0A323UD99</accession>
<keyword evidence="2 4" id="KW-0479">Metal-binding</keyword>
<evidence type="ECO:0000256" key="4">
    <source>
        <dbReference type="PROSITE-ProRule" id="PRU00433"/>
    </source>
</evidence>
<dbReference type="PANTHER" id="PTHR35008">
    <property type="entry name" value="BLL4482 PROTEIN-RELATED"/>
    <property type="match status" value="1"/>
</dbReference>
<dbReference type="GO" id="GO:0020037">
    <property type="term" value="F:heme binding"/>
    <property type="evidence" value="ECO:0007669"/>
    <property type="project" value="InterPro"/>
</dbReference>
<evidence type="ECO:0000256" key="1">
    <source>
        <dbReference type="ARBA" id="ARBA00022617"/>
    </source>
</evidence>
<dbReference type="GO" id="GO:0046872">
    <property type="term" value="F:metal ion binding"/>
    <property type="evidence" value="ECO:0007669"/>
    <property type="project" value="UniProtKB-KW"/>
</dbReference>
<name>A0A323UD99_RHOPL</name>
<organism evidence="7 8">
    <name type="scientific">Rhodopseudomonas palustris</name>
    <dbReference type="NCBI Taxonomy" id="1076"/>
    <lineage>
        <taxon>Bacteria</taxon>
        <taxon>Pseudomonadati</taxon>
        <taxon>Pseudomonadota</taxon>
        <taxon>Alphaproteobacteria</taxon>
        <taxon>Hyphomicrobiales</taxon>
        <taxon>Nitrobacteraceae</taxon>
        <taxon>Rhodopseudomonas</taxon>
    </lineage>
</organism>
<gene>
    <name evidence="7" type="ORF">DNX69_12840</name>
</gene>
<evidence type="ECO:0000313" key="7">
    <source>
        <dbReference type="EMBL" id="PZA10269.1"/>
    </source>
</evidence>
<dbReference type="PANTHER" id="PTHR35008:SF8">
    <property type="entry name" value="ALCOHOL DEHYDROGENASE CYTOCHROME C SUBUNIT"/>
    <property type="match status" value="1"/>
</dbReference>
<sequence length="252" mass="26888">MSKSLKALAGLAAALVLALPLAQAMAEHKPGHKLAKASASAAVKDGQAAVPAWPQAPAKLGLGRVALPEEIAAWDIDVRPDGQGLPPGHGTAKEGDALFQEKCSTCHGEFGEGVGRYPVLSGGQGTLKADRPDKTIGSYWPDATTIYDYVRHAMPFGNARSLSNDEIYALTAYLLNMNDVIKDQDFELNQSNLAKVKMPNASGFYEDDRETAEKAFWNNNPCMKDCRPAPKVTGRAISVDVTPDEKAGPKVD</sequence>
<feature type="chain" id="PRO_5016272125" evidence="5">
    <location>
        <begin position="27"/>
        <end position="252"/>
    </location>
</feature>
<protein>
    <submittedName>
        <fullName evidence="7">Cytochrome c</fullName>
    </submittedName>
</protein>
<dbReference type="GO" id="GO:0009055">
    <property type="term" value="F:electron transfer activity"/>
    <property type="evidence" value="ECO:0007669"/>
    <property type="project" value="InterPro"/>
</dbReference>
<evidence type="ECO:0000256" key="2">
    <source>
        <dbReference type="ARBA" id="ARBA00022723"/>
    </source>
</evidence>
<feature type="signal peptide" evidence="5">
    <location>
        <begin position="1"/>
        <end position="26"/>
    </location>
</feature>
<evidence type="ECO:0000313" key="8">
    <source>
        <dbReference type="Proteomes" id="UP000248134"/>
    </source>
</evidence>
<keyword evidence="5" id="KW-0732">Signal</keyword>